<feature type="transmembrane region" description="Helical" evidence="7">
    <location>
        <begin position="378"/>
        <end position="401"/>
    </location>
</feature>
<dbReference type="Pfam" id="PF07690">
    <property type="entry name" value="MFS_1"/>
    <property type="match status" value="1"/>
</dbReference>
<dbReference type="PROSITE" id="PS50850">
    <property type="entry name" value="MFS"/>
    <property type="match status" value="1"/>
</dbReference>
<dbReference type="PANTHER" id="PTHR23501">
    <property type="entry name" value="MAJOR FACILITATOR SUPERFAMILY"/>
    <property type="match status" value="1"/>
</dbReference>
<accession>A0A7G8Q4X1</accession>
<feature type="transmembrane region" description="Helical" evidence="7">
    <location>
        <begin position="150"/>
        <end position="171"/>
    </location>
</feature>
<feature type="transmembrane region" description="Helical" evidence="7">
    <location>
        <begin position="473"/>
        <end position="495"/>
    </location>
</feature>
<evidence type="ECO:0000313" key="10">
    <source>
        <dbReference type="Proteomes" id="UP000515873"/>
    </source>
</evidence>
<dbReference type="CDD" id="cd17502">
    <property type="entry name" value="MFS_Azr1_MDR_like"/>
    <property type="match status" value="1"/>
</dbReference>
<dbReference type="GO" id="GO:0022857">
    <property type="term" value="F:transmembrane transporter activity"/>
    <property type="evidence" value="ECO:0007669"/>
    <property type="project" value="InterPro"/>
</dbReference>
<evidence type="ECO:0000256" key="6">
    <source>
        <dbReference type="ARBA" id="ARBA00023136"/>
    </source>
</evidence>
<feature type="transmembrane region" description="Helical" evidence="7">
    <location>
        <begin position="26"/>
        <end position="48"/>
    </location>
</feature>
<protein>
    <submittedName>
        <fullName evidence="9">MFS transporter</fullName>
    </submittedName>
</protein>
<dbReference type="InterPro" id="IPR020846">
    <property type="entry name" value="MFS_dom"/>
</dbReference>
<feature type="domain" description="Major facilitator superfamily (MFS) profile" evidence="8">
    <location>
        <begin position="26"/>
        <end position="499"/>
    </location>
</feature>
<evidence type="ECO:0000256" key="5">
    <source>
        <dbReference type="ARBA" id="ARBA00022989"/>
    </source>
</evidence>
<evidence type="ECO:0000256" key="7">
    <source>
        <dbReference type="SAM" id="Phobius"/>
    </source>
</evidence>
<keyword evidence="6 7" id="KW-0472">Membrane</keyword>
<reference evidence="9 10" key="1">
    <citation type="submission" date="2020-08" db="EMBL/GenBank/DDBJ databases">
        <title>Dyella sp. G9 isolated from forest soil.</title>
        <authorList>
            <person name="Fu J."/>
            <person name="Qiu L."/>
        </authorList>
    </citation>
    <scope>NUCLEOTIDE SEQUENCE [LARGE SCALE GENOMIC DNA]</scope>
    <source>
        <strain evidence="9 10">G9</strain>
    </source>
</reference>
<organism evidence="9 10">
    <name type="scientific">Dyella telluris</name>
    <dbReference type="NCBI Taxonomy" id="2763498"/>
    <lineage>
        <taxon>Bacteria</taxon>
        <taxon>Pseudomonadati</taxon>
        <taxon>Pseudomonadota</taxon>
        <taxon>Gammaproteobacteria</taxon>
        <taxon>Lysobacterales</taxon>
        <taxon>Rhodanobacteraceae</taxon>
        <taxon>Dyella</taxon>
    </lineage>
</organism>
<feature type="transmembrane region" description="Helical" evidence="7">
    <location>
        <begin position="60"/>
        <end position="79"/>
    </location>
</feature>
<evidence type="ECO:0000313" key="9">
    <source>
        <dbReference type="EMBL" id="QNK01829.1"/>
    </source>
</evidence>
<dbReference type="EMBL" id="CP060412">
    <property type="protein sequence ID" value="QNK01829.1"/>
    <property type="molecule type" value="Genomic_DNA"/>
</dbReference>
<evidence type="ECO:0000256" key="2">
    <source>
        <dbReference type="ARBA" id="ARBA00022448"/>
    </source>
</evidence>
<dbReference type="KEGG" id="dtl:H8F01_01220"/>
<feature type="transmembrane region" description="Helical" evidence="7">
    <location>
        <begin position="91"/>
        <end position="109"/>
    </location>
</feature>
<dbReference type="PANTHER" id="PTHR23501:SF197">
    <property type="entry name" value="COMD"/>
    <property type="match status" value="1"/>
</dbReference>
<dbReference type="InterPro" id="IPR036259">
    <property type="entry name" value="MFS_trans_sf"/>
</dbReference>
<feature type="transmembrane region" description="Helical" evidence="7">
    <location>
        <begin position="115"/>
        <end position="138"/>
    </location>
</feature>
<sequence>MSTPSLTAAATAQAIHPPTEQEISRVFVGLVIVLALGAIDQSIVATALPRIVSDLGGMSHLSWVVTAYVLASTATMPLYGKLSDQYGRKPVIYFAIITFLLGSVLSGAARNLMELIVFRAIQGAGAGGLLPLAQIIIGDMVPPTQRGKRQGVVAGIFALCSVVGPVIGGLITDMLSWHWIFYVNLPVGAVALIIIGRTLRQYTPLHARRIDYLGSVLMTASTVAFLLVLTLGGSEWPWASAPIALLGAFALITGVLFVRHVKHEPEPVLPLALFHNRLFVIASLVMALTFMGLMGASLFFPLFFQLVMGVSPAHSGLLTGPLMVGIALASLLNGRVLMRAGRYKRIVVVGLAMSTVAFGVLAWSAATSQSLGIIEPSIFILGAGLGLVTPNVTIAVQSALAPVHRGVGTATLTFFRSLGALLGVAGSGAIFAWRLRAQGGTTPSAGMSPEGGMASASALHHVTDAAVMMYRHAIASTFTIGACIVACAFVLILILPEVALNDHHHATPAPAAD</sequence>
<dbReference type="Gene3D" id="1.20.1250.20">
    <property type="entry name" value="MFS general substrate transporter like domains"/>
    <property type="match status" value="1"/>
</dbReference>
<evidence type="ECO:0000256" key="1">
    <source>
        <dbReference type="ARBA" id="ARBA00004651"/>
    </source>
</evidence>
<comment type="subcellular location">
    <subcellularLocation>
        <location evidence="1">Cell membrane</location>
        <topology evidence="1">Multi-pass membrane protein</topology>
    </subcellularLocation>
</comment>
<dbReference type="InterPro" id="IPR011701">
    <property type="entry name" value="MFS"/>
</dbReference>
<evidence type="ECO:0000256" key="3">
    <source>
        <dbReference type="ARBA" id="ARBA00022475"/>
    </source>
</evidence>
<name>A0A7G8Q4X1_9GAMM</name>
<feature type="transmembrane region" description="Helical" evidence="7">
    <location>
        <begin position="238"/>
        <end position="258"/>
    </location>
</feature>
<dbReference type="PRINTS" id="PR01036">
    <property type="entry name" value="TCRTETB"/>
</dbReference>
<dbReference type="RefSeq" id="WP_187057288.1">
    <property type="nucleotide sequence ID" value="NZ_CP060412.1"/>
</dbReference>
<dbReference type="AlphaFoldDB" id="A0A7G8Q4X1"/>
<keyword evidence="4 7" id="KW-0812">Transmembrane</keyword>
<proteinExistence type="predicted"/>
<gene>
    <name evidence="9" type="ORF">H8F01_01220</name>
</gene>
<feature type="transmembrane region" description="Helical" evidence="7">
    <location>
        <begin position="413"/>
        <end position="433"/>
    </location>
</feature>
<keyword evidence="5 7" id="KW-1133">Transmembrane helix</keyword>
<dbReference type="FunFam" id="1.20.1720.10:FF:000004">
    <property type="entry name" value="EmrB/QacA family drug resistance transporter"/>
    <property type="match status" value="1"/>
</dbReference>
<keyword evidence="10" id="KW-1185">Reference proteome</keyword>
<feature type="transmembrane region" description="Helical" evidence="7">
    <location>
        <begin position="316"/>
        <end position="334"/>
    </location>
</feature>
<feature type="transmembrane region" description="Helical" evidence="7">
    <location>
        <begin position="177"/>
        <end position="199"/>
    </location>
</feature>
<feature type="transmembrane region" description="Helical" evidence="7">
    <location>
        <begin position="346"/>
        <end position="366"/>
    </location>
</feature>
<feature type="transmembrane region" description="Helical" evidence="7">
    <location>
        <begin position="278"/>
        <end position="304"/>
    </location>
</feature>
<dbReference type="GO" id="GO:0005886">
    <property type="term" value="C:plasma membrane"/>
    <property type="evidence" value="ECO:0007669"/>
    <property type="project" value="UniProtKB-SubCell"/>
</dbReference>
<feature type="transmembrane region" description="Helical" evidence="7">
    <location>
        <begin position="211"/>
        <end position="232"/>
    </location>
</feature>
<evidence type="ECO:0000259" key="8">
    <source>
        <dbReference type="PROSITE" id="PS50850"/>
    </source>
</evidence>
<keyword evidence="2" id="KW-0813">Transport</keyword>
<dbReference type="Proteomes" id="UP000515873">
    <property type="component" value="Chromosome"/>
</dbReference>
<dbReference type="Gene3D" id="1.20.1720.10">
    <property type="entry name" value="Multidrug resistance protein D"/>
    <property type="match status" value="1"/>
</dbReference>
<dbReference type="SUPFAM" id="SSF103473">
    <property type="entry name" value="MFS general substrate transporter"/>
    <property type="match status" value="1"/>
</dbReference>
<keyword evidence="3" id="KW-1003">Cell membrane</keyword>
<evidence type="ECO:0000256" key="4">
    <source>
        <dbReference type="ARBA" id="ARBA00022692"/>
    </source>
</evidence>